<dbReference type="Proteomes" id="UP000007798">
    <property type="component" value="Unassembled WGS sequence"/>
</dbReference>
<organism evidence="1 2">
    <name type="scientific">Drosophila willistoni</name>
    <name type="common">Fruit fly</name>
    <dbReference type="NCBI Taxonomy" id="7260"/>
    <lineage>
        <taxon>Eukaryota</taxon>
        <taxon>Metazoa</taxon>
        <taxon>Ecdysozoa</taxon>
        <taxon>Arthropoda</taxon>
        <taxon>Hexapoda</taxon>
        <taxon>Insecta</taxon>
        <taxon>Pterygota</taxon>
        <taxon>Neoptera</taxon>
        <taxon>Endopterygota</taxon>
        <taxon>Diptera</taxon>
        <taxon>Brachycera</taxon>
        <taxon>Muscomorpha</taxon>
        <taxon>Ephydroidea</taxon>
        <taxon>Drosophilidae</taxon>
        <taxon>Drosophila</taxon>
        <taxon>Sophophora</taxon>
    </lineage>
</organism>
<evidence type="ECO:0000313" key="1">
    <source>
        <dbReference type="EMBL" id="EDW81169.1"/>
    </source>
</evidence>
<dbReference type="OMA" id="TWWQVFD"/>
<gene>
    <name evidence="1" type="primary">Dwil\GK11916</name>
    <name evidence="1" type="ORF">Dwil_GK11916</name>
</gene>
<dbReference type="EMBL" id="CH964232">
    <property type="protein sequence ID" value="EDW81169.1"/>
    <property type="molecule type" value="Genomic_DNA"/>
</dbReference>
<dbReference type="PhylomeDB" id="B4NBK5"/>
<dbReference type="Pfam" id="PF15136">
    <property type="entry name" value="UPF0449"/>
    <property type="match status" value="1"/>
</dbReference>
<name>B4NBK5_DROWI</name>
<keyword evidence="2" id="KW-1185">Reference proteome</keyword>
<accession>B4NBK5</accession>
<dbReference type="InParanoid" id="B4NBK5"/>
<proteinExistence type="predicted"/>
<evidence type="ECO:0000313" key="2">
    <source>
        <dbReference type="Proteomes" id="UP000007798"/>
    </source>
</evidence>
<dbReference type="InterPro" id="IPR028227">
    <property type="entry name" value="UPF0449"/>
</dbReference>
<sequence>MFKKAKPQIEPPPTAPTVDEMQADMETFVFTQPSINSSGNTDNADLEHTLLTEPESLALPTWWQVFDEYDQKVRKMAAMEEKLVTQRDRLLACQAKLDENAQQLRDGIQRQQTSIKEVVKV</sequence>
<reference evidence="1 2" key="1">
    <citation type="journal article" date="2007" name="Nature">
        <title>Evolution of genes and genomes on the Drosophila phylogeny.</title>
        <authorList>
            <consortium name="Drosophila 12 Genomes Consortium"/>
            <person name="Clark A.G."/>
            <person name="Eisen M.B."/>
            <person name="Smith D.R."/>
            <person name="Bergman C.M."/>
            <person name="Oliver B."/>
            <person name="Markow T.A."/>
            <person name="Kaufman T.C."/>
            <person name="Kellis M."/>
            <person name="Gelbart W."/>
            <person name="Iyer V.N."/>
            <person name="Pollard D.A."/>
            <person name="Sackton T.B."/>
            <person name="Larracuente A.M."/>
            <person name="Singh N.D."/>
            <person name="Abad J.P."/>
            <person name="Abt D.N."/>
            <person name="Adryan B."/>
            <person name="Aguade M."/>
            <person name="Akashi H."/>
            <person name="Anderson W.W."/>
            <person name="Aquadro C.F."/>
            <person name="Ardell D.H."/>
            <person name="Arguello R."/>
            <person name="Artieri C.G."/>
            <person name="Barbash D.A."/>
            <person name="Barker D."/>
            <person name="Barsanti P."/>
            <person name="Batterham P."/>
            <person name="Batzoglou S."/>
            <person name="Begun D."/>
            <person name="Bhutkar A."/>
            <person name="Blanco E."/>
            <person name="Bosak S.A."/>
            <person name="Bradley R.K."/>
            <person name="Brand A.D."/>
            <person name="Brent M.R."/>
            <person name="Brooks A.N."/>
            <person name="Brown R.H."/>
            <person name="Butlin R.K."/>
            <person name="Caggese C."/>
            <person name="Calvi B.R."/>
            <person name="Bernardo de Carvalho A."/>
            <person name="Caspi A."/>
            <person name="Castrezana S."/>
            <person name="Celniker S.E."/>
            <person name="Chang J.L."/>
            <person name="Chapple C."/>
            <person name="Chatterji S."/>
            <person name="Chinwalla A."/>
            <person name="Civetta A."/>
            <person name="Clifton S.W."/>
            <person name="Comeron J.M."/>
            <person name="Costello J.C."/>
            <person name="Coyne J.A."/>
            <person name="Daub J."/>
            <person name="David R.G."/>
            <person name="Delcher A.L."/>
            <person name="Delehaunty K."/>
            <person name="Do C.B."/>
            <person name="Ebling H."/>
            <person name="Edwards K."/>
            <person name="Eickbush T."/>
            <person name="Evans J.D."/>
            <person name="Filipski A."/>
            <person name="Findeiss S."/>
            <person name="Freyhult E."/>
            <person name="Fulton L."/>
            <person name="Fulton R."/>
            <person name="Garcia A.C."/>
            <person name="Gardiner A."/>
            <person name="Garfield D.A."/>
            <person name="Garvin B.E."/>
            <person name="Gibson G."/>
            <person name="Gilbert D."/>
            <person name="Gnerre S."/>
            <person name="Godfrey J."/>
            <person name="Good R."/>
            <person name="Gotea V."/>
            <person name="Gravely B."/>
            <person name="Greenberg A.J."/>
            <person name="Griffiths-Jones S."/>
            <person name="Gross S."/>
            <person name="Guigo R."/>
            <person name="Gustafson E.A."/>
            <person name="Haerty W."/>
            <person name="Hahn M.W."/>
            <person name="Halligan D.L."/>
            <person name="Halpern A.L."/>
            <person name="Halter G.M."/>
            <person name="Han M.V."/>
            <person name="Heger A."/>
            <person name="Hillier L."/>
            <person name="Hinrichs A.S."/>
            <person name="Holmes I."/>
            <person name="Hoskins R.A."/>
            <person name="Hubisz M.J."/>
            <person name="Hultmark D."/>
            <person name="Huntley M.A."/>
            <person name="Jaffe D.B."/>
            <person name="Jagadeeshan S."/>
            <person name="Jeck W.R."/>
            <person name="Johnson J."/>
            <person name="Jones C.D."/>
            <person name="Jordan W.C."/>
            <person name="Karpen G.H."/>
            <person name="Kataoka E."/>
            <person name="Keightley P.D."/>
            <person name="Kheradpour P."/>
            <person name="Kirkness E.F."/>
            <person name="Koerich L.B."/>
            <person name="Kristiansen K."/>
            <person name="Kudrna D."/>
            <person name="Kulathinal R.J."/>
            <person name="Kumar S."/>
            <person name="Kwok R."/>
            <person name="Lander E."/>
            <person name="Langley C.H."/>
            <person name="Lapoint R."/>
            <person name="Lazzaro B.P."/>
            <person name="Lee S.J."/>
            <person name="Levesque L."/>
            <person name="Li R."/>
            <person name="Lin C.F."/>
            <person name="Lin M.F."/>
            <person name="Lindblad-Toh K."/>
            <person name="Llopart A."/>
            <person name="Long M."/>
            <person name="Low L."/>
            <person name="Lozovsky E."/>
            <person name="Lu J."/>
            <person name="Luo M."/>
            <person name="Machado C.A."/>
            <person name="Makalowski W."/>
            <person name="Marzo M."/>
            <person name="Matsuda M."/>
            <person name="Matzkin L."/>
            <person name="McAllister B."/>
            <person name="McBride C.S."/>
            <person name="McKernan B."/>
            <person name="McKernan K."/>
            <person name="Mendez-Lago M."/>
            <person name="Minx P."/>
            <person name="Mollenhauer M.U."/>
            <person name="Montooth K."/>
            <person name="Mount S.M."/>
            <person name="Mu X."/>
            <person name="Myers E."/>
            <person name="Negre B."/>
            <person name="Newfeld S."/>
            <person name="Nielsen R."/>
            <person name="Noor M.A."/>
            <person name="O'Grady P."/>
            <person name="Pachter L."/>
            <person name="Papaceit M."/>
            <person name="Parisi M.J."/>
            <person name="Parisi M."/>
            <person name="Parts L."/>
            <person name="Pedersen J.S."/>
            <person name="Pesole G."/>
            <person name="Phillippy A.M."/>
            <person name="Ponting C.P."/>
            <person name="Pop M."/>
            <person name="Porcelli D."/>
            <person name="Powell J.R."/>
            <person name="Prohaska S."/>
            <person name="Pruitt K."/>
            <person name="Puig M."/>
            <person name="Quesneville H."/>
            <person name="Ram K.R."/>
            <person name="Rand D."/>
            <person name="Rasmussen M.D."/>
            <person name="Reed L.K."/>
            <person name="Reenan R."/>
            <person name="Reily A."/>
            <person name="Remington K.A."/>
            <person name="Rieger T.T."/>
            <person name="Ritchie M.G."/>
            <person name="Robin C."/>
            <person name="Rogers Y.H."/>
            <person name="Rohde C."/>
            <person name="Rozas J."/>
            <person name="Rubenfield M.J."/>
            <person name="Ruiz A."/>
            <person name="Russo S."/>
            <person name="Salzberg S.L."/>
            <person name="Sanchez-Gracia A."/>
            <person name="Saranga D.J."/>
            <person name="Sato H."/>
            <person name="Schaeffer S.W."/>
            <person name="Schatz M.C."/>
            <person name="Schlenke T."/>
            <person name="Schwartz R."/>
            <person name="Segarra C."/>
            <person name="Singh R.S."/>
            <person name="Sirot L."/>
            <person name="Sirota M."/>
            <person name="Sisneros N.B."/>
            <person name="Smith C.D."/>
            <person name="Smith T.F."/>
            <person name="Spieth J."/>
            <person name="Stage D.E."/>
            <person name="Stark A."/>
            <person name="Stephan W."/>
            <person name="Strausberg R.L."/>
            <person name="Strempel S."/>
            <person name="Sturgill D."/>
            <person name="Sutton G."/>
            <person name="Sutton G.G."/>
            <person name="Tao W."/>
            <person name="Teichmann S."/>
            <person name="Tobari Y.N."/>
            <person name="Tomimura Y."/>
            <person name="Tsolas J.M."/>
            <person name="Valente V.L."/>
            <person name="Venter E."/>
            <person name="Venter J.C."/>
            <person name="Vicario S."/>
            <person name="Vieira F.G."/>
            <person name="Vilella A.J."/>
            <person name="Villasante A."/>
            <person name="Walenz B."/>
            <person name="Wang J."/>
            <person name="Wasserman M."/>
            <person name="Watts T."/>
            <person name="Wilson D."/>
            <person name="Wilson R.K."/>
            <person name="Wing R.A."/>
            <person name="Wolfner M.F."/>
            <person name="Wong A."/>
            <person name="Wong G.K."/>
            <person name="Wu C.I."/>
            <person name="Wu G."/>
            <person name="Yamamoto D."/>
            <person name="Yang H.P."/>
            <person name="Yang S.P."/>
            <person name="Yorke J.A."/>
            <person name="Yoshida K."/>
            <person name="Zdobnov E."/>
            <person name="Zhang P."/>
            <person name="Zhang Y."/>
            <person name="Zimin A.V."/>
            <person name="Baldwin J."/>
            <person name="Abdouelleil A."/>
            <person name="Abdulkadir J."/>
            <person name="Abebe A."/>
            <person name="Abera B."/>
            <person name="Abreu J."/>
            <person name="Acer S.C."/>
            <person name="Aftuck L."/>
            <person name="Alexander A."/>
            <person name="An P."/>
            <person name="Anderson E."/>
            <person name="Anderson S."/>
            <person name="Arachi H."/>
            <person name="Azer M."/>
            <person name="Bachantsang P."/>
            <person name="Barry A."/>
            <person name="Bayul T."/>
            <person name="Berlin A."/>
            <person name="Bessette D."/>
            <person name="Bloom T."/>
            <person name="Blye J."/>
            <person name="Boguslavskiy L."/>
            <person name="Bonnet C."/>
            <person name="Boukhgalter B."/>
            <person name="Bourzgui I."/>
            <person name="Brown A."/>
            <person name="Cahill P."/>
            <person name="Channer S."/>
            <person name="Cheshatsang Y."/>
            <person name="Chuda L."/>
            <person name="Citroen M."/>
            <person name="Collymore A."/>
            <person name="Cooke P."/>
            <person name="Costello M."/>
            <person name="D'Aco K."/>
            <person name="Daza R."/>
            <person name="De Haan G."/>
            <person name="DeGray S."/>
            <person name="DeMaso C."/>
            <person name="Dhargay N."/>
            <person name="Dooley K."/>
            <person name="Dooley E."/>
            <person name="Doricent M."/>
            <person name="Dorje P."/>
            <person name="Dorjee K."/>
            <person name="Dupes A."/>
            <person name="Elong R."/>
            <person name="Falk J."/>
            <person name="Farina A."/>
            <person name="Faro S."/>
            <person name="Ferguson D."/>
            <person name="Fisher S."/>
            <person name="Foley C.D."/>
            <person name="Franke A."/>
            <person name="Friedrich D."/>
            <person name="Gadbois L."/>
            <person name="Gearin G."/>
            <person name="Gearin C.R."/>
            <person name="Giannoukos G."/>
            <person name="Goode T."/>
            <person name="Graham J."/>
            <person name="Grandbois E."/>
            <person name="Grewal S."/>
            <person name="Gyaltsen K."/>
            <person name="Hafez N."/>
            <person name="Hagos B."/>
            <person name="Hall J."/>
            <person name="Henson C."/>
            <person name="Hollinger A."/>
            <person name="Honan T."/>
            <person name="Huard M.D."/>
            <person name="Hughes L."/>
            <person name="Hurhula B."/>
            <person name="Husby M.E."/>
            <person name="Kamat A."/>
            <person name="Kanga B."/>
            <person name="Kashin S."/>
            <person name="Khazanovich D."/>
            <person name="Kisner P."/>
            <person name="Lance K."/>
            <person name="Lara M."/>
            <person name="Lee W."/>
            <person name="Lennon N."/>
            <person name="Letendre F."/>
            <person name="LeVine R."/>
            <person name="Lipovsky A."/>
            <person name="Liu X."/>
            <person name="Liu J."/>
            <person name="Liu S."/>
            <person name="Lokyitsang T."/>
            <person name="Lokyitsang Y."/>
            <person name="Lubonja R."/>
            <person name="Lui A."/>
            <person name="MacDonald P."/>
            <person name="Magnisalis V."/>
            <person name="Maru K."/>
            <person name="Matthews C."/>
            <person name="McCusker W."/>
            <person name="McDonough S."/>
            <person name="Mehta T."/>
            <person name="Meldrim J."/>
            <person name="Meneus L."/>
            <person name="Mihai O."/>
            <person name="Mihalev A."/>
            <person name="Mihova T."/>
            <person name="Mittelman R."/>
            <person name="Mlenga V."/>
            <person name="Montmayeur A."/>
            <person name="Mulrain L."/>
            <person name="Navidi A."/>
            <person name="Naylor J."/>
            <person name="Negash T."/>
            <person name="Nguyen T."/>
            <person name="Nguyen N."/>
            <person name="Nicol R."/>
            <person name="Norbu C."/>
            <person name="Norbu N."/>
            <person name="Novod N."/>
            <person name="O'Neill B."/>
            <person name="Osman S."/>
            <person name="Markiewicz E."/>
            <person name="Oyono O.L."/>
            <person name="Patti C."/>
            <person name="Phunkhang P."/>
            <person name="Pierre F."/>
            <person name="Priest M."/>
            <person name="Raghuraman S."/>
            <person name="Rege F."/>
            <person name="Reyes R."/>
            <person name="Rise C."/>
            <person name="Rogov P."/>
            <person name="Ross K."/>
            <person name="Ryan E."/>
            <person name="Settipalli S."/>
            <person name="Shea T."/>
            <person name="Sherpa N."/>
            <person name="Shi L."/>
            <person name="Shih D."/>
            <person name="Sparrow T."/>
            <person name="Spaulding J."/>
            <person name="Stalker J."/>
            <person name="Stange-Thomann N."/>
            <person name="Stavropoulos S."/>
            <person name="Stone C."/>
            <person name="Strader C."/>
            <person name="Tesfaye S."/>
            <person name="Thomson T."/>
            <person name="Thoulutsang Y."/>
            <person name="Thoulutsang D."/>
            <person name="Topham K."/>
            <person name="Topping I."/>
            <person name="Tsamla T."/>
            <person name="Vassiliev H."/>
            <person name="Vo A."/>
            <person name="Wangchuk T."/>
            <person name="Wangdi T."/>
            <person name="Weiand M."/>
            <person name="Wilkinson J."/>
            <person name="Wilson A."/>
            <person name="Yadav S."/>
            <person name="Young G."/>
            <person name="Yu Q."/>
            <person name="Zembek L."/>
            <person name="Zhong D."/>
            <person name="Zimmer A."/>
            <person name="Zwirko Z."/>
            <person name="Jaffe D.B."/>
            <person name="Alvarez P."/>
            <person name="Brockman W."/>
            <person name="Butler J."/>
            <person name="Chin C."/>
            <person name="Gnerre S."/>
            <person name="Grabherr M."/>
            <person name="Kleber M."/>
            <person name="Mauceli E."/>
            <person name="MacCallum I."/>
        </authorList>
    </citation>
    <scope>NUCLEOTIDE SEQUENCE [LARGE SCALE GENOMIC DNA]</scope>
    <source>
        <strain evidence="2">Tucson 14030-0811.24</strain>
    </source>
</reference>
<dbReference type="AlphaFoldDB" id="B4NBK5"/>
<dbReference type="eggNOG" id="ENOG502T8N5">
    <property type="taxonomic scope" value="Eukaryota"/>
</dbReference>
<protein>
    <submittedName>
        <fullName evidence="1">Uncharacterized protein</fullName>
    </submittedName>
</protein>
<dbReference type="HOGENOM" id="CLU_2075593_0_0_1"/>
<dbReference type="KEGG" id="dwi:6647619"/>
<dbReference type="OrthoDB" id="7954628at2759"/>